<gene>
    <name evidence="3" type="ORF">E1163_15450</name>
</gene>
<dbReference type="EMBL" id="SMLW01000577">
    <property type="protein sequence ID" value="MTI26352.1"/>
    <property type="molecule type" value="Genomic_DNA"/>
</dbReference>
<accession>A0ABW9RRK5</accession>
<proteinExistence type="predicted"/>
<evidence type="ECO:0000256" key="1">
    <source>
        <dbReference type="SAM" id="MobiDB-lite"/>
    </source>
</evidence>
<feature type="transmembrane region" description="Helical" evidence="2">
    <location>
        <begin position="6"/>
        <end position="21"/>
    </location>
</feature>
<feature type="region of interest" description="Disordered" evidence="1">
    <location>
        <begin position="25"/>
        <end position="84"/>
    </location>
</feature>
<sequence length="166" mass="19443">MDVELILYIIFIVIAILSRVLKAKKESNSPTTSDPGEPMDTPRKKTEKTLTFEELLREFTGEDTSHRKEPEPQPQYSREEEGYSYEEEYADDEIRETYSRSVNEAKKLKTLDELVSLDEPLERMEHFKQYEAEEENTVASEVLEMLQDEEGARKAIILSEIINRKY</sequence>
<evidence type="ECO:0000313" key="4">
    <source>
        <dbReference type="Proteomes" id="UP000798808"/>
    </source>
</evidence>
<name>A0ABW9RRK5_9BACT</name>
<keyword evidence="2" id="KW-0472">Membrane</keyword>
<protein>
    <recommendedName>
        <fullName evidence="5">Conjugal transfer protein</fullName>
    </recommendedName>
</protein>
<comment type="caution">
    <text evidence="3">The sequence shown here is derived from an EMBL/GenBank/DDBJ whole genome shotgun (WGS) entry which is preliminary data.</text>
</comment>
<evidence type="ECO:0000313" key="3">
    <source>
        <dbReference type="EMBL" id="MTI26352.1"/>
    </source>
</evidence>
<evidence type="ECO:0000256" key="2">
    <source>
        <dbReference type="SAM" id="Phobius"/>
    </source>
</evidence>
<feature type="compositionally biased region" description="Basic and acidic residues" evidence="1">
    <location>
        <begin position="40"/>
        <end position="81"/>
    </location>
</feature>
<reference evidence="3 4" key="1">
    <citation type="submission" date="2019-02" db="EMBL/GenBank/DDBJ databases">
        <authorList>
            <person name="Goldberg S.R."/>
            <person name="Haltli B.A."/>
            <person name="Correa H."/>
            <person name="Russell K.G."/>
        </authorList>
    </citation>
    <scope>NUCLEOTIDE SEQUENCE [LARGE SCALE GENOMIC DNA]</scope>
    <source>
        <strain evidence="3 4">JCM 16186</strain>
    </source>
</reference>
<organism evidence="3 4">
    <name type="scientific">Fulvivirga kasyanovii</name>
    <dbReference type="NCBI Taxonomy" id="396812"/>
    <lineage>
        <taxon>Bacteria</taxon>
        <taxon>Pseudomonadati</taxon>
        <taxon>Bacteroidota</taxon>
        <taxon>Cytophagia</taxon>
        <taxon>Cytophagales</taxon>
        <taxon>Fulvivirgaceae</taxon>
        <taxon>Fulvivirga</taxon>
    </lineage>
</organism>
<dbReference type="RefSeq" id="WP_155173364.1">
    <property type="nucleotide sequence ID" value="NZ_BAAAFL010000008.1"/>
</dbReference>
<keyword evidence="4" id="KW-1185">Reference proteome</keyword>
<keyword evidence="2" id="KW-1133">Transmembrane helix</keyword>
<evidence type="ECO:0008006" key="5">
    <source>
        <dbReference type="Google" id="ProtNLM"/>
    </source>
</evidence>
<keyword evidence="2" id="KW-0812">Transmembrane</keyword>
<dbReference type="Proteomes" id="UP000798808">
    <property type="component" value="Unassembled WGS sequence"/>
</dbReference>